<name>A0A2H0N4D4_9BACT</name>
<accession>A0A2H0N4D4</accession>
<evidence type="ECO:0000313" key="1">
    <source>
        <dbReference type="EMBL" id="PIR03754.1"/>
    </source>
</evidence>
<sequence>MASDACGDAGGEGRGAAEVLEVWGRGCHEVPPWGEVQASDASGGMFHCHSSASSLLCTTTVRTRSASLAPKKGTFRTAFQYQTWVQ</sequence>
<dbReference type="AlphaFoldDB" id="A0A2H0N4D4"/>
<proteinExistence type="predicted"/>
<dbReference type="EMBL" id="PCWN01000009">
    <property type="protein sequence ID" value="PIR03754.1"/>
    <property type="molecule type" value="Genomic_DNA"/>
</dbReference>
<dbReference type="Proteomes" id="UP000229600">
    <property type="component" value="Unassembled WGS sequence"/>
</dbReference>
<evidence type="ECO:0000313" key="2">
    <source>
        <dbReference type="Proteomes" id="UP000229600"/>
    </source>
</evidence>
<gene>
    <name evidence="1" type="ORF">COV59_04785</name>
</gene>
<reference evidence="1 2" key="1">
    <citation type="submission" date="2017-09" db="EMBL/GenBank/DDBJ databases">
        <title>Depth-based differentiation of microbial function through sediment-hosted aquifers and enrichment of novel symbionts in the deep terrestrial subsurface.</title>
        <authorList>
            <person name="Probst A.J."/>
            <person name="Ladd B."/>
            <person name="Jarett J.K."/>
            <person name="Geller-Mcgrath D.E."/>
            <person name="Sieber C.M."/>
            <person name="Emerson J.B."/>
            <person name="Anantharaman K."/>
            <person name="Thomas B.C."/>
            <person name="Malmstrom R."/>
            <person name="Stieglmeier M."/>
            <person name="Klingl A."/>
            <person name="Woyke T."/>
            <person name="Ryan C.M."/>
            <person name="Banfield J.F."/>
        </authorList>
    </citation>
    <scope>NUCLEOTIDE SEQUENCE [LARGE SCALE GENOMIC DNA]</scope>
    <source>
        <strain evidence="1">CG11_big_fil_rev_8_21_14_0_20_39_34</strain>
    </source>
</reference>
<organism evidence="1 2">
    <name type="scientific">Candidatus Magasanikbacteria bacterium CG11_big_fil_rev_8_21_14_0_20_39_34</name>
    <dbReference type="NCBI Taxonomy" id="1974653"/>
    <lineage>
        <taxon>Bacteria</taxon>
        <taxon>Candidatus Magasanikiibacteriota</taxon>
    </lineage>
</organism>
<protein>
    <submittedName>
        <fullName evidence="1">Uncharacterized protein</fullName>
    </submittedName>
</protein>
<comment type="caution">
    <text evidence="1">The sequence shown here is derived from an EMBL/GenBank/DDBJ whole genome shotgun (WGS) entry which is preliminary data.</text>
</comment>